<keyword evidence="9" id="KW-0175">Coiled coil</keyword>
<evidence type="ECO:0000256" key="8">
    <source>
        <dbReference type="ARBA" id="ARBA00023043"/>
    </source>
</evidence>
<keyword evidence="7 10" id="KW-0378">Hydrolase</keyword>
<organism evidence="13 14">
    <name type="scientific">Tilletia walkeri</name>
    <dbReference type="NCBI Taxonomy" id="117179"/>
    <lineage>
        <taxon>Eukaryota</taxon>
        <taxon>Fungi</taxon>
        <taxon>Dikarya</taxon>
        <taxon>Basidiomycota</taxon>
        <taxon>Ustilaginomycotina</taxon>
        <taxon>Exobasidiomycetes</taxon>
        <taxon>Tilletiales</taxon>
        <taxon>Tilletiaceae</taxon>
        <taxon>Tilletia</taxon>
    </lineage>
</organism>
<feature type="compositionally biased region" description="Acidic residues" evidence="11">
    <location>
        <begin position="116"/>
        <end position="128"/>
    </location>
</feature>
<feature type="region of interest" description="Disordered" evidence="11">
    <location>
        <begin position="531"/>
        <end position="556"/>
    </location>
</feature>
<feature type="region of interest" description="Disordered" evidence="11">
    <location>
        <begin position="767"/>
        <end position="786"/>
    </location>
</feature>
<reference evidence="13" key="2">
    <citation type="journal article" date="2019" name="IMA Fungus">
        <title>Genome sequencing and comparison of five Tilletia species to identify candidate genes for the detection of regulated species infecting wheat.</title>
        <authorList>
            <person name="Nguyen H.D.T."/>
            <person name="Sultana T."/>
            <person name="Kesanakurti P."/>
            <person name="Hambleton S."/>
        </authorList>
    </citation>
    <scope>NUCLEOTIDE SEQUENCE</scope>
    <source>
        <strain evidence="13">DAOMC 236422</strain>
    </source>
</reference>
<dbReference type="GO" id="GO:0005737">
    <property type="term" value="C:cytoplasm"/>
    <property type="evidence" value="ECO:0007669"/>
    <property type="project" value="UniProtKB-SubCell"/>
</dbReference>
<dbReference type="GO" id="GO:0036503">
    <property type="term" value="P:ERAD pathway"/>
    <property type="evidence" value="ECO:0007669"/>
    <property type="project" value="TreeGrafter"/>
</dbReference>
<evidence type="ECO:0000256" key="10">
    <source>
        <dbReference type="PROSITE-ProRule" id="PRU01389"/>
    </source>
</evidence>
<comment type="similarity">
    <text evidence="2 10">Belongs to the ANKZF1/VMS1 family.</text>
</comment>
<evidence type="ECO:0000259" key="12">
    <source>
        <dbReference type="PROSITE" id="PS52044"/>
    </source>
</evidence>
<dbReference type="GO" id="GO:0016787">
    <property type="term" value="F:hydrolase activity"/>
    <property type="evidence" value="ECO:0007669"/>
    <property type="project" value="UniProtKB-KW"/>
</dbReference>
<dbReference type="Proteomes" id="UP000078113">
    <property type="component" value="Unassembled WGS sequence"/>
</dbReference>
<feature type="compositionally biased region" description="Low complexity" evidence="11">
    <location>
        <begin position="544"/>
        <end position="556"/>
    </location>
</feature>
<dbReference type="Pfam" id="PF18826">
    <property type="entry name" value="bVLRF1"/>
    <property type="match status" value="1"/>
</dbReference>
<dbReference type="PROSITE" id="PS52044">
    <property type="entry name" value="VLRF1"/>
    <property type="match status" value="1"/>
</dbReference>
<feature type="compositionally biased region" description="Low complexity" evidence="11">
    <location>
        <begin position="798"/>
        <end position="810"/>
    </location>
</feature>
<feature type="compositionally biased region" description="Low complexity" evidence="11">
    <location>
        <begin position="65"/>
        <end position="91"/>
    </location>
</feature>
<sequence length="884" mass="94647">MASSSSSTAGASAAGGAQKHSLLSAAPLYAFGLPVPLLHTVKTVQSVINEPYPSPHDIIVSSHHQYNAQPQQHQVPQAQQATGASSSSSFSIRFPKARSEATSRQLPQQSSNQSAADEDESSSDDNDEPPAYTSIGAGPNAPFIWLNSTDASLEQQHFGIHRSLFTLPSAQAIPHHDNADFPASHVQGLQLPPITRPKGLTRAVFAQNRHRGGVHAISGRAFKSQGVQEAARRLGFRVIEGADYIAGLGKIDSGVDEEGESSEEEVGGAGTDGTDEELPVQHRIHSDGEAEEEVDDAATTTAASSISKASTSLTPLQQSLLSSPQLKTWTLILLGGGDFAAAVIALNPFVELSPKLFPNGPPTPEQLLSIASTQPSSDRSVLLLAHKTIHRYTTRRKQGGSQSAQDASGKFAKSAGAQLRRYGEQSLRDDIRATLGSPGWRTLLAQTDRVWVRAGARAASGVLWNWPSGSAGQSPLDMHRTSDTVVSIPVQTRKATLGECVRVWAELTRVRVRAWTAEEFGALEEDVRAEREKGRAAAERRNRGGAPAAGGESAPSAVITRRKAVVLSDRERAGRDRFGRMVDMVRKGKVEVLVDFLSKYEDDLVKRGGGWGPALAEEGEVKDEDAERKRIDTPFPLWWRAQEAGIPLDEVSDSLPEEGSEAPAVEAVPTSTPSTLLQLAADAGSEEIVQYLLIERRADPTAPILPLYRRTSTTTASNNAENTTVPHRTAYDLSHSRPVRDVFRRLMAEQPEWCDWASMGAGGARVPSALTGEMEEKRDGKVKERRNLMREKARAREMAAAAKGPSESSSTPPPPPAAPAPKPSSSVSNRLGGGTGGTNAPSALRQAVDQSAGVTPEVRARIEREKRARAAEARMKALQGGGKE</sequence>
<evidence type="ECO:0000256" key="4">
    <source>
        <dbReference type="ARBA" id="ARBA00022722"/>
    </source>
</evidence>
<keyword evidence="5" id="KW-0677">Repeat</keyword>
<feature type="region of interest" description="Disordered" evidence="11">
    <location>
        <begin position="65"/>
        <end position="138"/>
    </location>
</feature>
<keyword evidence="6 10" id="KW-0255">Endonuclease</keyword>
<feature type="region of interest" description="Disordered" evidence="11">
    <location>
        <begin position="252"/>
        <end position="279"/>
    </location>
</feature>
<comment type="caution">
    <text evidence="13">The sequence shown here is derived from an EMBL/GenBank/DDBJ whole genome shotgun (WGS) entry which is preliminary data.</text>
</comment>
<evidence type="ECO:0000256" key="5">
    <source>
        <dbReference type="ARBA" id="ARBA00022737"/>
    </source>
</evidence>
<comment type="subcellular location">
    <subcellularLocation>
        <location evidence="1">Cytoplasm</location>
    </subcellularLocation>
</comment>
<evidence type="ECO:0000313" key="14">
    <source>
        <dbReference type="Proteomes" id="UP000078113"/>
    </source>
</evidence>
<protein>
    <recommendedName>
        <fullName evidence="12">VLRF1 domain-containing protein</fullName>
    </recommendedName>
</protein>
<evidence type="ECO:0000256" key="6">
    <source>
        <dbReference type="ARBA" id="ARBA00022759"/>
    </source>
</evidence>
<feature type="compositionally biased region" description="Pro residues" evidence="11">
    <location>
        <begin position="811"/>
        <end position="822"/>
    </location>
</feature>
<feature type="compositionally biased region" description="Basic and acidic residues" evidence="11">
    <location>
        <begin position="858"/>
        <end position="875"/>
    </location>
</feature>
<dbReference type="InterPro" id="IPR041175">
    <property type="entry name" value="VLRF1/Vms1"/>
</dbReference>
<dbReference type="PANTHER" id="PTHR16036">
    <property type="entry name" value="ANKYRIN REPEAT AND ZINC FINGER DOMAIN-CONTAINING PROTEIN 1"/>
    <property type="match status" value="1"/>
</dbReference>
<dbReference type="EMBL" id="LWDG02000177">
    <property type="protein sequence ID" value="KAE8268055.1"/>
    <property type="molecule type" value="Genomic_DNA"/>
</dbReference>
<gene>
    <name evidence="13" type="ORF">A4X09_0g4285</name>
</gene>
<evidence type="ECO:0000313" key="13">
    <source>
        <dbReference type="EMBL" id="KAE8268055.1"/>
    </source>
</evidence>
<evidence type="ECO:0000256" key="11">
    <source>
        <dbReference type="SAM" id="MobiDB-lite"/>
    </source>
</evidence>
<dbReference type="AlphaFoldDB" id="A0A8X7N940"/>
<feature type="compositionally biased region" description="Acidic residues" evidence="11">
    <location>
        <begin position="254"/>
        <end position="266"/>
    </location>
</feature>
<reference evidence="13" key="1">
    <citation type="submission" date="2016-04" db="EMBL/GenBank/DDBJ databases">
        <authorList>
            <person name="Nguyen H.D."/>
            <person name="Samba Siva P."/>
            <person name="Cullis J."/>
            <person name="Levesque C.A."/>
            <person name="Hambleton S."/>
        </authorList>
    </citation>
    <scope>NUCLEOTIDE SEQUENCE</scope>
    <source>
        <strain evidence="13">DAOMC 236422</strain>
    </source>
</reference>
<accession>A0A8X7N940</accession>
<feature type="region of interest" description="Disordered" evidence="11">
    <location>
        <begin position="791"/>
        <end position="884"/>
    </location>
</feature>
<keyword evidence="8" id="KW-0040">ANK repeat</keyword>
<evidence type="ECO:0000256" key="1">
    <source>
        <dbReference type="ARBA" id="ARBA00004496"/>
    </source>
</evidence>
<evidence type="ECO:0000256" key="9">
    <source>
        <dbReference type="ARBA" id="ARBA00023054"/>
    </source>
</evidence>
<proteinExistence type="inferred from homology"/>
<feature type="active site" evidence="10">
    <location>
        <position position="402"/>
    </location>
</feature>
<comment type="domain">
    <text evidence="10">The VLRF1 domain mediates binding to the 60S ribosomal subunit.</text>
</comment>
<feature type="compositionally biased region" description="Polar residues" evidence="11">
    <location>
        <begin position="100"/>
        <end position="109"/>
    </location>
</feature>
<keyword evidence="3 10" id="KW-0963">Cytoplasm</keyword>
<feature type="compositionally biased region" description="Basic and acidic residues" evidence="11">
    <location>
        <begin position="531"/>
        <end position="542"/>
    </location>
</feature>
<evidence type="ECO:0000256" key="2">
    <source>
        <dbReference type="ARBA" id="ARBA00009262"/>
    </source>
</evidence>
<feature type="compositionally biased region" description="Basic and acidic residues" evidence="11">
    <location>
        <begin position="774"/>
        <end position="786"/>
    </location>
</feature>
<dbReference type="InterPro" id="IPR047139">
    <property type="entry name" value="ANKZ1/VMS1"/>
</dbReference>
<evidence type="ECO:0000256" key="3">
    <source>
        <dbReference type="ARBA" id="ARBA00022490"/>
    </source>
</evidence>
<evidence type="ECO:0000256" key="7">
    <source>
        <dbReference type="ARBA" id="ARBA00022801"/>
    </source>
</evidence>
<keyword evidence="14" id="KW-1185">Reference proteome</keyword>
<dbReference type="PANTHER" id="PTHR16036:SF2">
    <property type="entry name" value="TRNA ENDONUCLEASE ANKZF1"/>
    <property type="match status" value="1"/>
</dbReference>
<name>A0A8X7N940_9BASI</name>
<feature type="domain" description="VLRF1" evidence="12">
    <location>
        <begin position="325"/>
        <end position="510"/>
    </location>
</feature>
<keyword evidence="4 10" id="KW-0540">Nuclease</keyword>
<dbReference type="GO" id="GO:0004519">
    <property type="term" value="F:endonuclease activity"/>
    <property type="evidence" value="ECO:0007669"/>
    <property type="project" value="UniProtKB-KW"/>
</dbReference>